<dbReference type="GO" id="GO:0035020">
    <property type="term" value="P:regulation of Rac protein signal transduction"/>
    <property type="evidence" value="ECO:0007669"/>
    <property type="project" value="TreeGrafter"/>
</dbReference>
<evidence type="ECO:0000256" key="1">
    <source>
        <dbReference type="ARBA" id="ARBA00004514"/>
    </source>
</evidence>
<dbReference type="SUPFAM" id="SSF48350">
    <property type="entry name" value="GTPase activation domain, GAP"/>
    <property type="match status" value="1"/>
</dbReference>
<dbReference type="SMART" id="SM00324">
    <property type="entry name" value="RhoGAP"/>
    <property type="match status" value="1"/>
</dbReference>
<dbReference type="FunFam" id="1.20.1270.60:FF:000053">
    <property type="entry name" value="SH3 domain-binding protein 1"/>
    <property type="match status" value="1"/>
</dbReference>
<dbReference type="SMART" id="SM00721">
    <property type="entry name" value="BAR"/>
    <property type="match status" value="1"/>
</dbReference>
<dbReference type="CDD" id="cd07595">
    <property type="entry name" value="BAR_RhoGAP_Rich-like"/>
    <property type="match status" value="1"/>
</dbReference>
<dbReference type="KEGG" id="cvn:111119148"/>
<feature type="compositionally biased region" description="Basic and acidic residues" evidence="6">
    <location>
        <begin position="795"/>
        <end position="806"/>
    </location>
</feature>
<evidence type="ECO:0000256" key="2">
    <source>
        <dbReference type="ARBA" id="ARBA00022468"/>
    </source>
</evidence>
<evidence type="ECO:0000256" key="3">
    <source>
        <dbReference type="ARBA" id="ARBA00022490"/>
    </source>
</evidence>
<feature type="region of interest" description="Disordered" evidence="6">
    <location>
        <begin position="511"/>
        <end position="546"/>
    </location>
</feature>
<name>A0A8B8CFZ1_CRAVI</name>
<dbReference type="Gene3D" id="1.10.555.10">
    <property type="entry name" value="Rho GTPase activation protein"/>
    <property type="match status" value="1"/>
</dbReference>
<comment type="subcellular location">
    <subcellularLocation>
        <location evidence="1">Cytoplasm</location>
        <location evidence="1">Cytosol</location>
    </subcellularLocation>
</comment>
<sequence length="946" mass="104552">MLKRENLRKNFLRVKQIADQNLGRAEKSEVLSEDLQSVEKRVDLVKTVCQSTSKKIAGCLQGQGVDMEKRLKKLPENALGLGMIESGALLGADSIMGTMFQVCGECQTTLAKELLQYEIDVEQKCLAPLQEILDVEIPVINKCKKQLSKFTLDMDSCKSRWNQAVKQTQVHGANMATVSAKADQLKEEYEESCNKMYQARDNLATEMFNVVAKEAEHSSKLISILEAQRAYHRRALEALDQAIPKLNEALECNPLKPVYGVSLEEHLRVTGRDIALVLEVCIITLIEGGLEEEGLFRIAGMASKVKKLKNAFDANVIDMEEYAQDLHTVAGALKQYLRELPEPLLTTQLYPDFINAAKLPQDQKLQQLWTAIRKLPEQNYNNYRYLIKFLAKLAEKSDENKMTPSNIAIVIGPNLLWSEGDNGPNMVTSGTISNMIELFITHCDWFFPEAVDFHHTTRGTAPPKSPGVKESHTPVTATVLPLVQSPQSGSVSQACEMACMTAMGAISSHVTSLSDVSNEEQKTPSQRSASVSDDDDVTSSSEGEITRPVGQFGCASFRHSGGFPYSSTNLIHTPKFNAEEVRKSRGNAERCQSVPPQSEAAKDVHNDVYNTMFALHSLGGDKNVSDYRTKVRDLWDGHMHRPASAIVRKHSSSERGSRIAGKPRRCVSQEVEFGTMASFTENKMSISDLSELDQSGTSQEGPDSNTAEVHSTPPTPPNQVEHRIINDSEYAEVSKVQKRVPRKPAPPPPDRPNLPDRPYSIAVTAQARTPGPQFQTWPRQMESSPGETVPNQEMSRPKTHPDKPPPPEKPLNNPPQRSNTMSERHSHPDRPSVPPPERPKVPPPAVPNHQRSASTGTPGQFGPPVTAFPDNDQGRLSTNSYESLDKQGTGNLLTPDGRLQSSSSEHLSSNRLHQGSARPQRPQPPVMPPKDPPTPPVAIQDEETHL</sequence>
<feature type="compositionally biased region" description="Polar residues" evidence="6">
    <location>
        <begin position="849"/>
        <end position="858"/>
    </location>
</feature>
<keyword evidence="4" id="KW-0597">Phosphoprotein</keyword>
<dbReference type="PROSITE" id="PS50238">
    <property type="entry name" value="RHOGAP"/>
    <property type="match status" value="1"/>
</dbReference>
<evidence type="ECO:0000256" key="6">
    <source>
        <dbReference type="SAM" id="MobiDB-lite"/>
    </source>
</evidence>
<feature type="region of interest" description="Disordered" evidence="6">
    <location>
        <begin position="690"/>
        <end position="946"/>
    </location>
</feature>
<feature type="compositionally biased region" description="Polar residues" evidence="6">
    <location>
        <begin position="874"/>
        <end position="892"/>
    </location>
</feature>
<dbReference type="InterPro" id="IPR004148">
    <property type="entry name" value="BAR_dom"/>
</dbReference>
<dbReference type="OrthoDB" id="19923at2759"/>
<evidence type="ECO:0000256" key="4">
    <source>
        <dbReference type="ARBA" id="ARBA00022553"/>
    </source>
</evidence>
<dbReference type="PANTHER" id="PTHR14130">
    <property type="entry name" value="3BP-1 RELATED RHOGAP"/>
    <property type="match status" value="1"/>
</dbReference>
<dbReference type="GeneID" id="111119148"/>
<feature type="region of interest" description="Disordered" evidence="6">
    <location>
        <begin position="646"/>
        <end position="666"/>
    </location>
</feature>
<dbReference type="GO" id="GO:0005829">
    <property type="term" value="C:cytosol"/>
    <property type="evidence" value="ECO:0007669"/>
    <property type="project" value="UniProtKB-SubCell"/>
</dbReference>
<dbReference type="Proteomes" id="UP000694844">
    <property type="component" value="Chromosome 2"/>
</dbReference>
<feature type="compositionally biased region" description="Pro residues" evidence="6">
    <location>
        <begin position="921"/>
        <end position="936"/>
    </location>
</feature>
<keyword evidence="2" id="KW-0343">GTPase activation</keyword>
<dbReference type="Pfam" id="PF00620">
    <property type="entry name" value="RhoGAP"/>
    <property type="match status" value="1"/>
</dbReference>
<dbReference type="InterPro" id="IPR047165">
    <property type="entry name" value="RHG17/44/SH3BP1-like"/>
</dbReference>
<dbReference type="AlphaFoldDB" id="A0A8B8CFZ1"/>
<feature type="coiled-coil region" evidence="5">
    <location>
        <begin position="175"/>
        <end position="206"/>
    </location>
</feature>
<dbReference type="InterPro" id="IPR000198">
    <property type="entry name" value="RhoGAP_dom"/>
</dbReference>
<feature type="compositionally biased region" description="Pro residues" evidence="6">
    <location>
        <begin position="831"/>
        <end position="846"/>
    </location>
</feature>
<reference evidence="10" key="1">
    <citation type="submission" date="2025-08" db="UniProtKB">
        <authorList>
            <consortium name="RefSeq"/>
        </authorList>
    </citation>
    <scope>IDENTIFICATION</scope>
    <source>
        <tissue evidence="10">Whole sample</tissue>
    </source>
</reference>
<dbReference type="GO" id="GO:0007165">
    <property type="term" value="P:signal transduction"/>
    <property type="evidence" value="ECO:0007669"/>
    <property type="project" value="InterPro"/>
</dbReference>
<keyword evidence="5" id="KW-0175">Coiled coil</keyword>
<evidence type="ECO:0000313" key="9">
    <source>
        <dbReference type="Proteomes" id="UP000694844"/>
    </source>
</evidence>
<accession>A0A8B8CFZ1</accession>
<dbReference type="PROSITE" id="PS51021">
    <property type="entry name" value="BAR"/>
    <property type="match status" value="1"/>
</dbReference>
<dbReference type="SUPFAM" id="SSF103657">
    <property type="entry name" value="BAR/IMD domain-like"/>
    <property type="match status" value="1"/>
</dbReference>
<evidence type="ECO:0000256" key="5">
    <source>
        <dbReference type="SAM" id="Coils"/>
    </source>
</evidence>
<dbReference type="Gene3D" id="1.20.1270.60">
    <property type="entry name" value="Arfaptin homology (AH) domain/BAR domain"/>
    <property type="match status" value="1"/>
</dbReference>
<dbReference type="InterPro" id="IPR008936">
    <property type="entry name" value="Rho_GTPase_activation_prot"/>
</dbReference>
<evidence type="ECO:0000259" key="7">
    <source>
        <dbReference type="PROSITE" id="PS50238"/>
    </source>
</evidence>
<feature type="compositionally biased region" description="Polar residues" evidence="6">
    <location>
        <begin position="772"/>
        <end position="794"/>
    </location>
</feature>
<proteinExistence type="predicted"/>
<dbReference type="GO" id="GO:0032956">
    <property type="term" value="P:regulation of actin cytoskeleton organization"/>
    <property type="evidence" value="ECO:0007669"/>
    <property type="project" value="TreeGrafter"/>
</dbReference>
<organism evidence="9 10">
    <name type="scientific">Crassostrea virginica</name>
    <name type="common">Eastern oyster</name>
    <dbReference type="NCBI Taxonomy" id="6565"/>
    <lineage>
        <taxon>Eukaryota</taxon>
        <taxon>Metazoa</taxon>
        <taxon>Spiralia</taxon>
        <taxon>Lophotrochozoa</taxon>
        <taxon>Mollusca</taxon>
        <taxon>Bivalvia</taxon>
        <taxon>Autobranchia</taxon>
        <taxon>Pteriomorphia</taxon>
        <taxon>Ostreida</taxon>
        <taxon>Ostreoidea</taxon>
        <taxon>Ostreidae</taxon>
        <taxon>Crassostrea</taxon>
    </lineage>
</organism>
<gene>
    <name evidence="10" type="primary">LOC111119148</name>
</gene>
<evidence type="ECO:0000313" key="10">
    <source>
        <dbReference type="RefSeq" id="XP_022314717.1"/>
    </source>
</evidence>
<evidence type="ECO:0000259" key="8">
    <source>
        <dbReference type="PROSITE" id="PS51021"/>
    </source>
</evidence>
<dbReference type="Pfam" id="PF03114">
    <property type="entry name" value="BAR"/>
    <property type="match status" value="1"/>
</dbReference>
<dbReference type="FunFam" id="1.10.555.10:FF:000001">
    <property type="entry name" value="Rho GTPase activating protein 44"/>
    <property type="match status" value="1"/>
</dbReference>
<feature type="domain" description="Rho-GAP" evidence="7">
    <location>
        <begin position="261"/>
        <end position="447"/>
    </location>
</feature>
<dbReference type="PANTHER" id="PTHR14130:SF14">
    <property type="entry name" value="RHO GTPASE-ACTIVATING PROTEIN 92B"/>
    <property type="match status" value="1"/>
</dbReference>
<keyword evidence="9" id="KW-1185">Reference proteome</keyword>
<protein>
    <submittedName>
        <fullName evidence="10">Rho GTPase-activating protein 17-like isoform X1</fullName>
    </submittedName>
</protein>
<keyword evidence="3" id="KW-0963">Cytoplasm</keyword>
<feature type="compositionally biased region" description="Polar residues" evidence="6">
    <location>
        <begin position="690"/>
        <end position="709"/>
    </location>
</feature>
<feature type="domain" description="BAR" evidence="8">
    <location>
        <begin position="20"/>
        <end position="255"/>
    </location>
</feature>
<dbReference type="GO" id="GO:0005096">
    <property type="term" value="F:GTPase activator activity"/>
    <property type="evidence" value="ECO:0007669"/>
    <property type="project" value="UniProtKB-KW"/>
</dbReference>
<dbReference type="InterPro" id="IPR027267">
    <property type="entry name" value="AH/BAR_dom_sf"/>
</dbReference>
<feature type="compositionally biased region" description="Pro residues" evidence="6">
    <location>
        <begin position="743"/>
        <end position="752"/>
    </location>
</feature>
<dbReference type="RefSeq" id="XP_022314717.1">
    <property type="nucleotide sequence ID" value="XM_022459009.1"/>
</dbReference>